<dbReference type="InterPro" id="IPR001948">
    <property type="entry name" value="Peptidase_M18"/>
</dbReference>
<gene>
    <name evidence="11" type="primary">NCAS0A05740</name>
    <name evidence="11" type="ordered locus">NCAS_0A05740</name>
</gene>
<dbReference type="GO" id="GO:0006508">
    <property type="term" value="P:proteolysis"/>
    <property type="evidence" value="ECO:0007669"/>
    <property type="project" value="UniProtKB-KW"/>
</dbReference>
<dbReference type="GO" id="GO:0034270">
    <property type="term" value="C:Cvt complex"/>
    <property type="evidence" value="ECO:0007669"/>
    <property type="project" value="EnsemblFungi"/>
</dbReference>
<name>G0V6N6_NAUCA</name>
<dbReference type="Pfam" id="PF02127">
    <property type="entry name" value="Peptidase_M18"/>
    <property type="match status" value="1"/>
</dbReference>
<evidence type="ECO:0000256" key="7">
    <source>
        <dbReference type="ARBA" id="ARBA00022833"/>
    </source>
</evidence>
<dbReference type="FunCoup" id="G0V6N6">
    <property type="interactions" value="261"/>
</dbReference>
<evidence type="ECO:0000256" key="9">
    <source>
        <dbReference type="RuleBase" id="RU004386"/>
    </source>
</evidence>
<dbReference type="InterPro" id="IPR023358">
    <property type="entry name" value="Peptidase_M18_dom2"/>
</dbReference>
<evidence type="ECO:0000313" key="12">
    <source>
        <dbReference type="Proteomes" id="UP000001640"/>
    </source>
</evidence>
<dbReference type="MEROPS" id="M18.001"/>
<comment type="cofactor">
    <cofactor evidence="1">
        <name>Zn(2+)</name>
        <dbReference type="ChEBI" id="CHEBI:29105"/>
    </cofactor>
</comment>
<dbReference type="OMA" id="DWPIAKI"/>
<keyword evidence="4 9" id="KW-0645">Protease</keyword>
<dbReference type="STRING" id="1064592.G0V6N6"/>
<organism evidence="11 12">
    <name type="scientific">Naumovozyma castellii</name>
    <name type="common">Yeast</name>
    <name type="synonym">Saccharomyces castellii</name>
    <dbReference type="NCBI Taxonomy" id="27288"/>
    <lineage>
        <taxon>Eukaryota</taxon>
        <taxon>Fungi</taxon>
        <taxon>Dikarya</taxon>
        <taxon>Ascomycota</taxon>
        <taxon>Saccharomycotina</taxon>
        <taxon>Saccharomycetes</taxon>
        <taxon>Saccharomycetales</taxon>
        <taxon>Saccharomycetaceae</taxon>
        <taxon>Naumovozyma</taxon>
    </lineage>
</organism>
<dbReference type="eggNOG" id="KOG2596">
    <property type="taxonomic scope" value="Eukaryota"/>
</dbReference>
<dbReference type="SUPFAM" id="SSF53187">
    <property type="entry name" value="Zn-dependent exopeptidases"/>
    <property type="match status" value="1"/>
</dbReference>
<dbReference type="PRINTS" id="PR00932">
    <property type="entry name" value="AMINO1PTASE"/>
</dbReference>
<dbReference type="Gene3D" id="2.30.250.10">
    <property type="entry name" value="Aminopeptidase i, Domain 2"/>
    <property type="match status" value="1"/>
</dbReference>
<dbReference type="HOGENOM" id="CLU_019532_3_1_1"/>
<dbReference type="FunFam" id="2.30.250.10:FF:000001">
    <property type="entry name" value="Aspartyl aminopeptidase 1"/>
    <property type="match status" value="1"/>
</dbReference>
<keyword evidence="5 9" id="KW-0479">Metal-binding</keyword>
<dbReference type="KEGG" id="ncs:NCAS_0A05740"/>
<comment type="similarity">
    <text evidence="2 9">Belongs to the peptidase M18 family.</text>
</comment>
<keyword evidence="8 9" id="KW-0482">Metalloprotease</keyword>
<accession>G0V6N6</accession>
<dbReference type="RefSeq" id="XP_003673515.1">
    <property type="nucleotide sequence ID" value="XM_003673467.1"/>
</dbReference>
<dbReference type="EMBL" id="HE576752">
    <property type="protein sequence ID" value="CCC67132.1"/>
    <property type="molecule type" value="Genomic_DNA"/>
</dbReference>
<protein>
    <submittedName>
        <fullName evidence="11">Uncharacterized protein</fullName>
    </submittedName>
</protein>
<dbReference type="GO" id="GO:0000324">
    <property type="term" value="C:fungal-type vacuole"/>
    <property type="evidence" value="ECO:0007669"/>
    <property type="project" value="EnsemblFungi"/>
</dbReference>
<reference key="2">
    <citation type="submission" date="2011-08" db="EMBL/GenBank/DDBJ databases">
        <title>Genome sequence of Naumovozyma castellii.</title>
        <authorList>
            <person name="Gordon J.L."/>
            <person name="Armisen D."/>
            <person name="Proux-Wera E."/>
            <person name="OhEigeartaigh S.S."/>
            <person name="Byrne K.P."/>
            <person name="Wolfe K.H."/>
        </authorList>
    </citation>
    <scope>NUCLEOTIDE SEQUENCE</scope>
    <source>
        <strain>Type strain:CBS 4309</strain>
    </source>
</reference>
<keyword evidence="6 9" id="KW-0378">Hydrolase</keyword>
<evidence type="ECO:0000256" key="4">
    <source>
        <dbReference type="ARBA" id="ARBA00022670"/>
    </source>
</evidence>
<dbReference type="Proteomes" id="UP000001640">
    <property type="component" value="Chromosome 1"/>
</dbReference>
<dbReference type="InParanoid" id="G0V6N6"/>
<dbReference type="CDD" id="cd05658">
    <property type="entry name" value="M18_DAP"/>
    <property type="match status" value="1"/>
</dbReference>
<evidence type="ECO:0000256" key="5">
    <source>
        <dbReference type="ARBA" id="ARBA00022723"/>
    </source>
</evidence>
<dbReference type="PANTHER" id="PTHR28570">
    <property type="entry name" value="ASPARTYL AMINOPEPTIDASE"/>
    <property type="match status" value="1"/>
</dbReference>
<keyword evidence="12" id="KW-1185">Reference proteome</keyword>
<keyword evidence="3 9" id="KW-0031">Aminopeptidase</keyword>
<evidence type="ECO:0000256" key="6">
    <source>
        <dbReference type="ARBA" id="ARBA00022801"/>
    </source>
</evidence>
<dbReference type="Gene3D" id="3.40.630.10">
    <property type="entry name" value="Zn peptidases"/>
    <property type="match status" value="1"/>
</dbReference>
<sequence length="526" mass="58211">MEDQRQIIEQLKKTLQLLTVEAETSKSTESKESSSKKADVFTPLMTATTANDEVNIMHTYEDCANEFINFQYANPTTYHVVEHFAKLLESKGFKYLCEKGNWDHCANGSKGGLFYTIRNGTNLVAWAIGDKWKYKRGVGAVASHIDSLTVKLKPASIKDSVEGYELLGVAPYGGTLNQAWFDRDLGIAGRVLIRTPGESEIKSVLIDSTPHPIGRIPSLAPHFGKPAEGPFDKEDQAVPVIGFGWDEDSEPANENEKTSPLYGKHPIQLLRYIAKLANVKVCQLLQLDLDLFDVQKGTLGGLNKEFIFAPRVDDRLCSFAALICLAHYAENFDLANLDTFNMVALFDNEEVGSLTRQGARGGLLESVVTRVATARNKKESPPDMRTLFANSIILSADVNHLFNPNFKDVYMKNHSPKPNVGITLSLDPNGHMATDAVGVTFVEELGRKNDDKIQYFQIKNNSRSGGTIGPFLASQTGARTIDLGIAQLSMHSIRAATGTRDVGLGIKFFRNFFDNWRSTYDNFADL</sequence>
<dbReference type="GO" id="GO:0008270">
    <property type="term" value="F:zinc ion binding"/>
    <property type="evidence" value="ECO:0007669"/>
    <property type="project" value="InterPro"/>
</dbReference>
<dbReference type="OrthoDB" id="9880441at2759"/>
<dbReference type="GO" id="GO:0070006">
    <property type="term" value="F:metalloaminopeptidase activity"/>
    <property type="evidence" value="ECO:0007669"/>
    <property type="project" value="EnsemblFungi"/>
</dbReference>
<dbReference type="SUPFAM" id="SSF101821">
    <property type="entry name" value="Aminopeptidase/glucanase lid domain"/>
    <property type="match status" value="1"/>
</dbReference>
<evidence type="ECO:0000256" key="2">
    <source>
        <dbReference type="ARBA" id="ARBA00008290"/>
    </source>
</evidence>
<dbReference type="GO" id="GO:0032258">
    <property type="term" value="P:cytoplasm to vacuole targeting by the Cvt pathway"/>
    <property type="evidence" value="ECO:0007669"/>
    <property type="project" value="EnsemblFungi"/>
</dbReference>
<evidence type="ECO:0000256" key="10">
    <source>
        <dbReference type="SAM" id="Coils"/>
    </source>
</evidence>
<evidence type="ECO:0000313" key="11">
    <source>
        <dbReference type="EMBL" id="CCC67132.1"/>
    </source>
</evidence>
<dbReference type="PANTHER" id="PTHR28570:SF4">
    <property type="entry name" value="VACUOLAR AMINOPEPTIDASE 1"/>
    <property type="match status" value="1"/>
</dbReference>
<feature type="coiled-coil region" evidence="10">
    <location>
        <begin position="1"/>
        <end position="28"/>
    </location>
</feature>
<dbReference type="GeneID" id="96900613"/>
<dbReference type="GO" id="GO:0042802">
    <property type="term" value="F:identical protein binding"/>
    <property type="evidence" value="ECO:0007669"/>
    <property type="project" value="EnsemblFungi"/>
</dbReference>
<keyword evidence="10" id="KW-0175">Coiled coil</keyword>
<keyword evidence="7 9" id="KW-0862">Zinc</keyword>
<dbReference type="AlphaFoldDB" id="G0V6N6"/>
<proteinExistence type="inferred from homology"/>
<evidence type="ECO:0000256" key="3">
    <source>
        <dbReference type="ARBA" id="ARBA00022438"/>
    </source>
</evidence>
<evidence type="ECO:0000256" key="8">
    <source>
        <dbReference type="ARBA" id="ARBA00023049"/>
    </source>
</evidence>
<reference evidence="12" key="1">
    <citation type="journal article" date="2011" name="Proc. Natl. Acad. Sci. U.S.A.">
        <title>Evolutionary erosion of yeast sex chromosomes by mating-type switching accidents.</title>
        <authorList>
            <person name="Gordon J.L."/>
            <person name="Armisen D."/>
            <person name="Proux-Wera E."/>
            <person name="Oheigeartaigh S.S."/>
            <person name="Byrne K.P."/>
            <person name="Wolfe K.H."/>
        </authorList>
    </citation>
    <scope>NUCLEOTIDE SEQUENCE [LARGE SCALE GENOMIC DNA]</scope>
    <source>
        <strain evidence="12">ATCC 76901 / BCRC 22586 / CBS 4309 / NBRC 1992 / NRRL Y-12630</strain>
    </source>
</reference>
<evidence type="ECO:0000256" key="1">
    <source>
        <dbReference type="ARBA" id="ARBA00001947"/>
    </source>
</evidence>